<proteinExistence type="predicted"/>
<feature type="non-terminal residue" evidence="9">
    <location>
        <position position="193"/>
    </location>
</feature>
<keyword evidence="4 7" id="KW-0812">Transmembrane</keyword>
<dbReference type="PROSITE" id="PS50928">
    <property type="entry name" value="ABC_TM1"/>
    <property type="match status" value="1"/>
</dbReference>
<protein>
    <recommendedName>
        <fullName evidence="8">ABC transmembrane type-1 domain-containing protein</fullName>
    </recommendedName>
</protein>
<dbReference type="Pfam" id="PF12911">
    <property type="entry name" value="OppC_N"/>
    <property type="match status" value="1"/>
</dbReference>
<feature type="transmembrane region" description="Helical" evidence="7">
    <location>
        <begin position="93"/>
        <end position="117"/>
    </location>
</feature>
<dbReference type="InterPro" id="IPR025966">
    <property type="entry name" value="OppC_N"/>
</dbReference>
<evidence type="ECO:0000256" key="7">
    <source>
        <dbReference type="SAM" id="Phobius"/>
    </source>
</evidence>
<dbReference type="Gene3D" id="1.10.3720.10">
    <property type="entry name" value="MetI-like"/>
    <property type="match status" value="1"/>
</dbReference>
<dbReference type="PANTHER" id="PTHR43386">
    <property type="entry name" value="OLIGOPEPTIDE TRANSPORT SYSTEM PERMEASE PROTEIN APPC"/>
    <property type="match status" value="1"/>
</dbReference>
<accession>X1IPC3</accession>
<dbReference type="InterPro" id="IPR050366">
    <property type="entry name" value="BP-dependent_transpt_permease"/>
</dbReference>
<feature type="transmembrane region" description="Helical" evidence="7">
    <location>
        <begin position="137"/>
        <end position="161"/>
    </location>
</feature>
<dbReference type="GO" id="GO:0005886">
    <property type="term" value="C:plasma membrane"/>
    <property type="evidence" value="ECO:0007669"/>
    <property type="project" value="UniProtKB-SubCell"/>
</dbReference>
<evidence type="ECO:0000256" key="2">
    <source>
        <dbReference type="ARBA" id="ARBA00022448"/>
    </source>
</evidence>
<evidence type="ECO:0000259" key="8">
    <source>
        <dbReference type="PROSITE" id="PS50928"/>
    </source>
</evidence>
<dbReference type="PANTHER" id="PTHR43386:SF1">
    <property type="entry name" value="D,D-DIPEPTIDE TRANSPORT SYSTEM PERMEASE PROTEIN DDPC-RELATED"/>
    <property type="match status" value="1"/>
</dbReference>
<evidence type="ECO:0000256" key="1">
    <source>
        <dbReference type="ARBA" id="ARBA00004651"/>
    </source>
</evidence>
<evidence type="ECO:0000256" key="3">
    <source>
        <dbReference type="ARBA" id="ARBA00022475"/>
    </source>
</evidence>
<sequence length="193" mass="20482">MAEIPEAEPKRHSLLVDLIIRLVREKPLGTVGAVITLLLLLTGIFADFLAPYGMNERVASPLIPPSGTYLLGTDQLGRDLLSRVIFGARISMIVGLVAAALAVVVSLVIALPSGYLGGKFDLIVQRAVDGWMCFPSLFILMVLMSVVGYGMWQVIIIIGLGMGIPGSRIIRGAVMSVKENVYVAAAQATGCST</sequence>
<comment type="caution">
    <text evidence="9">The sequence shown here is derived from an EMBL/GenBank/DDBJ whole genome shotgun (WGS) entry which is preliminary data.</text>
</comment>
<gene>
    <name evidence="9" type="ORF">S03H2_36885</name>
</gene>
<dbReference type="SUPFAM" id="SSF161098">
    <property type="entry name" value="MetI-like"/>
    <property type="match status" value="1"/>
</dbReference>
<feature type="domain" description="ABC transmembrane type-1" evidence="8">
    <location>
        <begin position="88"/>
        <end position="193"/>
    </location>
</feature>
<evidence type="ECO:0000313" key="9">
    <source>
        <dbReference type="EMBL" id="GAH59403.1"/>
    </source>
</evidence>
<evidence type="ECO:0000256" key="5">
    <source>
        <dbReference type="ARBA" id="ARBA00022989"/>
    </source>
</evidence>
<organism evidence="9">
    <name type="scientific">marine sediment metagenome</name>
    <dbReference type="NCBI Taxonomy" id="412755"/>
    <lineage>
        <taxon>unclassified sequences</taxon>
        <taxon>metagenomes</taxon>
        <taxon>ecological metagenomes</taxon>
    </lineage>
</organism>
<keyword evidence="2" id="KW-0813">Transport</keyword>
<keyword evidence="3" id="KW-1003">Cell membrane</keyword>
<feature type="transmembrane region" description="Helical" evidence="7">
    <location>
        <begin position="28"/>
        <end position="50"/>
    </location>
</feature>
<dbReference type="GO" id="GO:0055085">
    <property type="term" value="P:transmembrane transport"/>
    <property type="evidence" value="ECO:0007669"/>
    <property type="project" value="InterPro"/>
</dbReference>
<evidence type="ECO:0000256" key="6">
    <source>
        <dbReference type="ARBA" id="ARBA00023136"/>
    </source>
</evidence>
<reference evidence="9" key="1">
    <citation type="journal article" date="2014" name="Front. Microbiol.">
        <title>High frequency of phylogenetically diverse reductive dehalogenase-homologous genes in deep subseafloor sedimentary metagenomes.</title>
        <authorList>
            <person name="Kawai M."/>
            <person name="Futagami T."/>
            <person name="Toyoda A."/>
            <person name="Takaki Y."/>
            <person name="Nishi S."/>
            <person name="Hori S."/>
            <person name="Arai W."/>
            <person name="Tsubouchi T."/>
            <person name="Morono Y."/>
            <person name="Uchiyama I."/>
            <person name="Ito T."/>
            <person name="Fujiyama A."/>
            <person name="Inagaki F."/>
            <person name="Takami H."/>
        </authorList>
    </citation>
    <scope>NUCLEOTIDE SEQUENCE</scope>
    <source>
        <strain evidence="9">Expedition CK06-06</strain>
    </source>
</reference>
<keyword evidence="5 7" id="KW-1133">Transmembrane helix</keyword>
<evidence type="ECO:0000256" key="4">
    <source>
        <dbReference type="ARBA" id="ARBA00022692"/>
    </source>
</evidence>
<dbReference type="InterPro" id="IPR035906">
    <property type="entry name" value="MetI-like_sf"/>
</dbReference>
<keyword evidence="6 7" id="KW-0472">Membrane</keyword>
<dbReference type="Pfam" id="PF00528">
    <property type="entry name" value="BPD_transp_1"/>
    <property type="match status" value="1"/>
</dbReference>
<dbReference type="AlphaFoldDB" id="X1IPC3"/>
<comment type="subcellular location">
    <subcellularLocation>
        <location evidence="1">Cell membrane</location>
        <topology evidence="1">Multi-pass membrane protein</topology>
    </subcellularLocation>
</comment>
<dbReference type="EMBL" id="BARU01022667">
    <property type="protein sequence ID" value="GAH59403.1"/>
    <property type="molecule type" value="Genomic_DNA"/>
</dbReference>
<name>X1IPC3_9ZZZZ</name>
<dbReference type="InterPro" id="IPR000515">
    <property type="entry name" value="MetI-like"/>
</dbReference>